<reference evidence="1" key="1">
    <citation type="submission" date="2017-07" db="EMBL/GenBank/DDBJ databases">
        <title>Taro Niue Genome Assembly and Annotation.</title>
        <authorList>
            <person name="Atibalentja N."/>
            <person name="Keating K."/>
            <person name="Fields C.J."/>
        </authorList>
    </citation>
    <scope>NUCLEOTIDE SEQUENCE</scope>
    <source>
        <strain evidence="1">Niue_2</strain>
        <tissue evidence="1">Leaf</tissue>
    </source>
</reference>
<name>A0A843VYY5_COLES</name>
<evidence type="ECO:0000313" key="1">
    <source>
        <dbReference type="EMBL" id="MQL98094.1"/>
    </source>
</evidence>
<dbReference type="Proteomes" id="UP000652761">
    <property type="component" value="Unassembled WGS sequence"/>
</dbReference>
<keyword evidence="2" id="KW-1185">Reference proteome</keyword>
<accession>A0A843VYY5</accession>
<evidence type="ECO:0000313" key="2">
    <source>
        <dbReference type="Proteomes" id="UP000652761"/>
    </source>
</evidence>
<comment type="caution">
    <text evidence="1">The sequence shown here is derived from an EMBL/GenBank/DDBJ whole genome shotgun (WGS) entry which is preliminary data.</text>
</comment>
<gene>
    <name evidence="1" type="ORF">Taro_030795</name>
</gene>
<dbReference type="AlphaFoldDB" id="A0A843VYY5"/>
<sequence length="27" mass="3196">MEKLEPRTNRLQLRLEGLHKFVTVVST</sequence>
<organism evidence="1 2">
    <name type="scientific">Colocasia esculenta</name>
    <name type="common">Wild taro</name>
    <name type="synonym">Arum esculentum</name>
    <dbReference type="NCBI Taxonomy" id="4460"/>
    <lineage>
        <taxon>Eukaryota</taxon>
        <taxon>Viridiplantae</taxon>
        <taxon>Streptophyta</taxon>
        <taxon>Embryophyta</taxon>
        <taxon>Tracheophyta</taxon>
        <taxon>Spermatophyta</taxon>
        <taxon>Magnoliopsida</taxon>
        <taxon>Liliopsida</taxon>
        <taxon>Araceae</taxon>
        <taxon>Aroideae</taxon>
        <taxon>Colocasieae</taxon>
        <taxon>Colocasia</taxon>
    </lineage>
</organism>
<feature type="non-terminal residue" evidence="1">
    <location>
        <position position="27"/>
    </location>
</feature>
<proteinExistence type="predicted"/>
<protein>
    <submittedName>
        <fullName evidence="1">Uncharacterized protein</fullName>
    </submittedName>
</protein>
<dbReference type="EMBL" id="NMUH01002141">
    <property type="protein sequence ID" value="MQL98094.1"/>
    <property type="molecule type" value="Genomic_DNA"/>
</dbReference>